<sequence>MALLLSLAGIPVSAPADTFVGHCRQRLPLMAPEGRGCNGPVPEMIERALRYAGHTVTWHPYPWARSLHMARHGGLDILPMHSLDAKRRTFLLPILYGHRVRTIAYFAHVGSDVEVDAFDDLRRYRVGALRDSFYSNEFNNAVGLDVFHATHNDQLRTMLAYDRLDVAVTSNIHEIEQFRQDKNLRQLAYVEYFVNDRYFSIPKHSEKAVYYDQIVHQIDLMRGRGEIDAIFRNYGVVPPRQDVGPHPTLIRDSDKPSASPGPGKSSQ</sequence>
<evidence type="ECO:0000256" key="1">
    <source>
        <dbReference type="SAM" id="MobiDB-lite"/>
    </source>
</evidence>
<reference evidence="2 3" key="1">
    <citation type="journal article" date="2013" name="Genome Announc.">
        <title>Genome Sequence of the Polycyclic Aromatic Hydrocarbon-Degrading Bacterium Strain Marinobacter nanhaiticus D15-8WT.</title>
        <authorList>
            <person name="Cui Z."/>
            <person name="Gao W."/>
            <person name="Li Q."/>
            <person name="Xu G."/>
            <person name="Zheng L."/>
        </authorList>
    </citation>
    <scope>NUCLEOTIDE SEQUENCE [LARGE SCALE GENOMIC DNA]</scope>
    <source>
        <strain evidence="2 3">D15-8W</strain>
    </source>
</reference>
<dbReference type="PATRIC" id="fig|626887.3.peg.1541"/>
<gene>
    <name evidence="2" type="ORF">J057_07741</name>
</gene>
<dbReference type="Gene3D" id="3.40.190.10">
    <property type="entry name" value="Periplasmic binding protein-like II"/>
    <property type="match status" value="2"/>
</dbReference>
<dbReference type="AlphaFoldDB" id="N6VYB1"/>
<dbReference type="SUPFAM" id="SSF53850">
    <property type="entry name" value="Periplasmic binding protein-like II"/>
    <property type="match status" value="1"/>
</dbReference>
<proteinExistence type="predicted"/>
<name>N6VYB1_9GAMM</name>
<comment type="caution">
    <text evidence="2">The sequence shown here is derived from an EMBL/GenBank/DDBJ whole genome shotgun (WGS) entry which is preliminary data.</text>
</comment>
<dbReference type="Proteomes" id="UP000013165">
    <property type="component" value="Unassembled WGS sequence"/>
</dbReference>
<dbReference type="eggNOG" id="COG0834">
    <property type="taxonomic scope" value="Bacteria"/>
</dbReference>
<dbReference type="EMBL" id="APLQ01000011">
    <property type="protein sequence ID" value="ENO15225.2"/>
    <property type="molecule type" value="Genomic_DNA"/>
</dbReference>
<feature type="compositionally biased region" description="Low complexity" evidence="1">
    <location>
        <begin position="256"/>
        <end position="267"/>
    </location>
</feature>
<accession>N6VYB1</accession>
<evidence type="ECO:0000313" key="2">
    <source>
        <dbReference type="EMBL" id="ENO15225.2"/>
    </source>
</evidence>
<evidence type="ECO:0000313" key="3">
    <source>
        <dbReference type="Proteomes" id="UP000013165"/>
    </source>
</evidence>
<protein>
    <submittedName>
        <fullName evidence="2">ABC transporter substrate-binding protein</fullName>
    </submittedName>
</protein>
<dbReference type="STRING" id="626887.J057_07741"/>
<dbReference type="HOGENOM" id="CLU_1057249_0_0_6"/>
<feature type="region of interest" description="Disordered" evidence="1">
    <location>
        <begin position="241"/>
        <end position="267"/>
    </location>
</feature>
<organism evidence="2 3">
    <name type="scientific">Marinobacter nanhaiticus D15-8W</name>
    <dbReference type="NCBI Taxonomy" id="626887"/>
    <lineage>
        <taxon>Bacteria</taxon>
        <taxon>Pseudomonadati</taxon>
        <taxon>Pseudomonadota</taxon>
        <taxon>Gammaproteobacteria</taxon>
        <taxon>Pseudomonadales</taxon>
        <taxon>Marinobacteraceae</taxon>
        <taxon>Marinobacter</taxon>
    </lineage>
</organism>
<keyword evidence="3" id="KW-1185">Reference proteome</keyword>